<feature type="chain" id="PRO_5043691088" description="Secreted protein" evidence="2">
    <location>
        <begin position="21"/>
        <end position="87"/>
    </location>
</feature>
<reference evidence="3" key="2">
    <citation type="submission" date="2023-04" db="EMBL/GenBank/DDBJ databases">
        <authorList>
            <person name="Bruccoleri R.E."/>
            <person name="Oakeley E.J."/>
            <person name="Faust A.-M."/>
            <person name="Dessus-Babus S."/>
            <person name="Altorfer M."/>
            <person name="Burckhardt D."/>
            <person name="Oertli M."/>
            <person name="Naumann U."/>
            <person name="Petersen F."/>
            <person name="Wong J."/>
        </authorList>
    </citation>
    <scope>NUCLEOTIDE SEQUENCE</scope>
    <source>
        <strain evidence="3">GSM-AAB239-AS_SAM_17_03QT</strain>
        <tissue evidence="3">Leaf</tissue>
    </source>
</reference>
<evidence type="ECO:0000256" key="1">
    <source>
        <dbReference type="SAM" id="MobiDB-lite"/>
    </source>
</evidence>
<evidence type="ECO:0008006" key="5">
    <source>
        <dbReference type="Google" id="ProtNLM"/>
    </source>
</evidence>
<evidence type="ECO:0000256" key="2">
    <source>
        <dbReference type="SAM" id="SignalP"/>
    </source>
</evidence>
<proteinExistence type="predicted"/>
<feature type="region of interest" description="Disordered" evidence="1">
    <location>
        <begin position="14"/>
        <end position="33"/>
    </location>
</feature>
<reference evidence="3" key="1">
    <citation type="journal article" date="2023" name="GigaByte">
        <title>Genome assembly of the bearded iris, Iris pallida Lam.</title>
        <authorList>
            <person name="Bruccoleri R.E."/>
            <person name="Oakeley E.J."/>
            <person name="Faust A.M.E."/>
            <person name="Altorfer M."/>
            <person name="Dessus-Babus S."/>
            <person name="Burckhardt D."/>
            <person name="Oertli M."/>
            <person name="Naumann U."/>
            <person name="Petersen F."/>
            <person name="Wong J."/>
        </authorList>
    </citation>
    <scope>NUCLEOTIDE SEQUENCE</scope>
    <source>
        <strain evidence="3">GSM-AAB239-AS_SAM_17_03QT</strain>
    </source>
</reference>
<accession>A0AAX6GFC2</accession>
<evidence type="ECO:0000313" key="4">
    <source>
        <dbReference type="Proteomes" id="UP001140949"/>
    </source>
</evidence>
<keyword evidence="2" id="KW-0732">Signal</keyword>
<comment type="caution">
    <text evidence="3">The sequence shown here is derived from an EMBL/GenBank/DDBJ whole genome shotgun (WGS) entry which is preliminary data.</text>
</comment>
<dbReference type="EMBL" id="JANAVB010020398">
    <property type="protein sequence ID" value="KAJ6827262.1"/>
    <property type="molecule type" value="Genomic_DNA"/>
</dbReference>
<feature type="signal peptide" evidence="2">
    <location>
        <begin position="1"/>
        <end position="20"/>
    </location>
</feature>
<dbReference type="AlphaFoldDB" id="A0AAX6GFC2"/>
<dbReference type="Proteomes" id="UP001140949">
    <property type="component" value="Unassembled WGS sequence"/>
</dbReference>
<organism evidence="3 4">
    <name type="scientific">Iris pallida</name>
    <name type="common">Sweet iris</name>
    <dbReference type="NCBI Taxonomy" id="29817"/>
    <lineage>
        <taxon>Eukaryota</taxon>
        <taxon>Viridiplantae</taxon>
        <taxon>Streptophyta</taxon>
        <taxon>Embryophyta</taxon>
        <taxon>Tracheophyta</taxon>
        <taxon>Spermatophyta</taxon>
        <taxon>Magnoliopsida</taxon>
        <taxon>Liliopsida</taxon>
        <taxon>Asparagales</taxon>
        <taxon>Iridaceae</taxon>
        <taxon>Iridoideae</taxon>
        <taxon>Irideae</taxon>
        <taxon>Iris</taxon>
    </lineage>
</organism>
<sequence>MFSLSFFLSSLSLSPLSARGAPPPELSHSSFEPPPITGVLATAGSSSDQAIFRRQPLIRSLIEDRASFLVFLRVLCRLLERCAELVG</sequence>
<gene>
    <name evidence="3" type="ORF">M6B38_369105</name>
</gene>
<keyword evidence="4" id="KW-1185">Reference proteome</keyword>
<evidence type="ECO:0000313" key="3">
    <source>
        <dbReference type="EMBL" id="KAJ6827262.1"/>
    </source>
</evidence>
<protein>
    <recommendedName>
        <fullName evidence="5">Secreted protein</fullName>
    </recommendedName>
</protein>
<name>A0AAX6GFC2_IRIPA</name>